<dbReference type="Gene3D" id="1.10.10.10">
    <property type="entry name" value="Winged helix-like DNA-binding domain superfamily/Winged helix DNA-binding domain"/>
    <property type="match status" value="1"/>
</dbReference>
<evidence type="ECO:0000259" key="6">
    <source>
        <dbReference type="Pfam" id="PF04542"/>
    </source>
</evidence>
<evidence type="ECO:0000256" key="3">
    <source>
        <dbReference type="ARBA" id="ARBA00023082"/>
    </source>
</evidence>
<dbReference type="InterPro" id="IPR039425">
    <property type="entry name" value="RNA_pol_sigma-70-like"/>
</dbReference>
<dbReference type="AlphaFoldDB" id="A0A177PFP8"/>
<protein>
    <submittedName>
        <fullName evidence="8">RNA polymerase subunit sigma-24</fullName>
    </submittedName>
</protein>
<gene>
    <name evidence="8" type="ORF">A1355_16825</name>
</gene>
<accession>A0A177PFP8</accession>
<dbReference type="OrthoDB" id="9784272at2"/>
<dbReference type="SUPFAM" id="SSF88659">
    <property type="entry name" value="Sigma3 and sigma4 domains of RNA polymerase sigma factors"/>
    <property type="match status" value="1"/>
</dbReference>
<evidence type="ECO:0000256" key="5">
    <source>
        <dbReference type="ARBA" id="ARBA00023163"/>
    </source>
</evidence>
<dbReference type="NCBIfam" id="TIGR02937">
    <property type="entry name" value="sigma70-ECF"/>
    <property type="match status" value="1"/>
</dbReference>
<dbReference type="Pfam" id="PF04542">
    <property type="entry name" value="Sigma70_r2"/>
    <property type="match status" value="1"/>
</dbReference>
<dbReference type="InterPro" id="IPR007630">
    <property type="entry name" value="RNA_pol_sigma70_r4"/>
</dbReference>
<comment type="similarity">
    <text evidence="1">Belongs to the sigma-70 factor family. ECF subfamily.</text>
</comment>
<dbReference type="STRING" id="702114.A1355_16825"/>
<dbReference type="InterPro" id="IPR036388">
    <property type="entry name" value="WH-like_DNA-bd_sf"/>
</dbReference>
<dbReference type="PANTHER" id="PTHR43133:SF62">
    <property type="entry name" value="RNA POLYMERASE SIGMA FACTOR SIGZ"/>
    <property type="match status" value="1"/>
</dbReference>
<dbReference type="InterPro" id="IPR013325">
    <property type="entry name" value="RNA_pol_sigma_r2"/>
</dbReference>
<evidence type="ECO:0000256" key="1">
    <source>
        <dbReference type="ARBA" id="ARBA00010641"/>
    </source>
</evidence>
<dbReference type="CDD" id="cd06171">
    <property type="entry name" value="Sigma70_r4"/>
    <property type="match status" value="1"/>
</dbReference>
<proteinExistence type="inferred from homology"/>
<sequence length="204" mass="22326">MIETHPIPDLDANMAADTALRQALAGIVDQDQAALGILYDAMVEQVYGVALRILKQPTSAEEVVQDTFWQVWRQAPRFDSERGTVKAWVLTIARSRALDLLRQCDSDLTDLEPEAWAAIEGPGGQAPIDVLAATQQGHRVHAALAALDPMPRQLVSLAFLRGLSHEEIAQCSGLPLGTVKSHIRRALLGMQQSLSINLGEDYRE</sequence>
<dbReference type="GO" id="GO:0006352">
    <property type="term" value="P:DNA-templated transcription initiation"/>
    <property type="evidence" value="ECO:0007669"/>
    <property type="project" value="InterPro"/>
</dbReference>
<keyword evidence="9" id="KW-1185">Reference proteome</keyword>
<evidence type="ECO:0000313" key="9">
    <source>
        <dbReference type="Proteomes" id="UP000077628"/>
    </source>
</evidence>
<dbReference type="EMBL" id="LUUK01000004">
    <property type="protein sequence ID" value="OAI29158.1"/>
    <property type="molecule type" value="Genomic_DNA"/>
</dbReference>
<organism evidence="8 9">
    <name type="scientific">Methylomonas koyamae</name>
    <dbReference type="NCBI Taxonomy" id="702114"/>
    <lineage>
        <taxon>Bacteria</taxon>
        <taxon>Pseudomonadati</taxon>
        <taxon>Pseudomonadota</taxon>
        <taxon>Gammaproteobacteria</taxon>
        <taxon>Methylococcales</taxon>
        <taxon>Methylococcaceae</taxon>
        <taxon>Methylomonas</taxon>
    </lineage>
</organism>
<dbReference type="InterPro" id="IPR014284">
    <property type="entry name" value="RNA_pol_sigma-70_dom"/>
</dbReference>
<keyword evidence="4" id="KW-0238">DNA-binding</keyword>
<dbReference type="GO" id="GO:0003677">
    <property type="term" value="F:DNA binding"/>
    <property type="evidence" value="ECO:0007669"/>
    <property type="project" value="UniProtKB-KW"/>
</dbReference>
<dbReference type="InterPro" id="IPR007627">
    <property type="entry name" value="RNA_pol_sigma70_r2"/>
</dbReference>
<keyword evidence="2" id="KW-0805">Transcription regulation</keyword>
<comment type="caution">
    <text evidence="8">The sequence shown here is derived from an EMBL/GenBank/DDBJ whole genome shotgun (WGS) entry which is preliminary data.</text>
</comment>
<evidence type="ECO:0000259" key="7">
    <source>
        <dbReference type="Pfam" id="PF04545"/>
    </source>
</evidence>
<dbReference type="PANTHER" id="PTHR43133">
    <property type="entry name" value="RNA POLYMERASE ECF-TYPE SIGMA FACTO"/>
    <property type="match status" value="1"/>
</dbReference>
<evidence type="ECO:0000256" key="4">
    <source>
        <dbReference type="ARBA" id="ARBA00023125"/>
    </source>
</evidence>
<evidence type="ECO:0000313" key="8">
    <source>
        <dbReference type="EMBL" id="OAI29158.1"/>
    </source>
</evidence>
<dbReference type="SUPFAM" id="SSF88946">
    <property type="entry name" value="Sigma2 domain of RNA polymerase sigma factors"/>
    <property type="match status" value="1"/>
</dbReference>
<name>A0A177PFP8_9GAMM</name>
<keyword evidence="5" id="KW-0804">Transcription</keyword>
<dbReference type="Proteomes" id="UP000077628">
    <property type="component" value="Unassembled WGS sequence"/>
</dbReference>
<reference evidence="9" key="1">
    <citation type="submission" date="2016-03" db="EMBL/GenBank/DDBJ databases">
        <authorList>
            <person name="Heylen K."/>
            <person name="De Vos P."/>
            <person name="Vekeman B."/>
        </authorList>
    </citation>
    <scope>NUCLEOTIDE SEQUENCE [LARGE SCALE GENOMIC DNA]</scope>
    <source>
        <strain evidence="9">R-45383</strain>
    </source>
</reference>
<evidence type="ECO:0000256" key="2">
    <source>
        <dbReference type="ARBA" id="ARBA00023015"/>
    </source>
</evidence>
<feature type="domain" description="RNA polymerase sigma-70 region 4" evidence="7">
    <location>
        <begin position="143"/>
        <end position="188"/>
    </location>
</feature>
<keyword evidence="3" id="KW-0731">Sigma factor</keyword>
<dbReference type="InterPro" id="IPR013324">
    <property type="entry name" value="RNA_pol_sigma_r3/r4-like"/>
</dbReference>
<dbReference type="Gene3D" id="1.10.1740.10">
    <property type="match status" value="1"/>
</dbReference>
<feature type="domain" description="RNA polymerase sigma-70 region 2" evidence="6">
    <location>
        <begin position="38"/>
        <end position="103"/>
    </location>
</feature>
<dbReference type="GO" id="GO:0016987">
    <property type="term" value="F:sigma factor activity"/>
    <property type="evidence" value="ECO:0007669"/>
    <property type="project" value="UniProtKB-KW"/>
</dbReference>
<dbReference type="Pfam" id="PF04545">
    <property type="entry name" value="Sigma70_r4"/>
    <property type="match status" value="1"/>
</dbReference>